<keyword evidence="1" id="KW-0732">Signal</keyword>
<protein>
    <submittedName>
        <fullName evidence="2">Uncharacterized protein</fullName>
    </submittedName>
</protein>
<reference evidence="2 3" key="1">
    <citation type="journal article" date="2016" name="Gut Pathog.">
        <title>Whole genome sequencing of "Faecalibaculum rodentium" ALO17, isolated from C57BL/6J laboratory mouse feces.</title>
        <authorList>
            <person name="Lim S."/>
            <person name="Chang D.H."/>
            <person name="Ahn S."/>
            <person name="Kim B.C."/>
        </authorList>
    </citation>
    <scope>NUCLEOTIDE SEQUENCE [LARGE SCALE GENOMIC DNA]</scope>
    <source>
        <strain evidence="2 3">Alo17</strain>
    </source>
</reference>
<name>A0A140DV87_9FIRM</name>
<dbReference type="KEGG" id="fro:AALO17_14300"/>
<feature type="signal peptide" evidence="1">
    <location>
        <begin position="1"/>
        <end position="28"/>
    </location>
</feature>
<sequence length="171" mass="19870">MKYRRYTAKKSRFLFISLQTLIFSGCAAQPDCGIVLTNESEDSWEWKISVPESDAYKVCMAFTDFDNTRDNPYSFLTEQTLHSDESTLQISQTDAETYNVVFHGDMWEANERLLQSPDSDWNYVVPSTDERLVPREAAPLLEFHYHDPQMTDHSGCKILTVQFMAVRDYIQ</sequence>
<accession>A0A140DV87</accession>
<dbReference type="Proteomes" id="UP000069771">
    <property type="component" value="Chromosome"/>
</dbReference>
<evidence type="ECO:0000256" key="1">
    <source>
        <dbReference type="SAM" id="SignalP"/>
    </source>
</evidence>
<keyword evidence="3" id="KW-1185">Reference proteome</keyword>
<dbReference type="STRING" id="1702221.AALO17_14300"/>
<organism evidence="2 3">
    <name type="scientific">Faecalibaculum rodentium</name>
    <dbReference type="NCBI Taxonomy" id="1702221"/>
    <lineage>
        <taxon>Bacteria</taxon>
        <taxon>Bacillati</taxon>
        <taxon>Bacillota</taxon>
        <taxon>Erysipelotrichia</taxon>
        <taxon>Erysipelotrichales</taxon>
        <taxon>Erysipelotrichaceae</taxon>
        <taxon>Faecalibaculum</taxon>
    </lineage>
</organism>
<dbReference type="RefSeq" id="WP_067557102.1">
    <property type="nucleotide sequence ID" value="NZ_CAOPMF010000015.1"/>
</dbReference>
<evidence type="ECO:0000313" key="2">
    <source>
        <dbReference type="EMBL" id="AMK54564.1"/>
    </source>
</evidence>
<dbReference type="PROSITE" id="PS51257">
    <property type="entry name" value="PROKAR_LIPOPROTEIN"/>
    <property type="match status" value="1"/>
</dbReference>
<proteinExistence type="predicted"/>
<evidence type="ECO:0000313" key="3">
    <source>
        <dbReference type="Proteomes" id="UP000069771"/>
    </source>
</evidence>
<dbReference type="AlphaFoldDB" id="A0A140DV87"/>
<dbReference type="EMBL" id="CP011391">
    <property type="protein sequence ID" value="AMK54564.1"/>
    <property type="molecule type" value="Genomic_DNA"/>
</dbReference>
<feature type="chain" id="PRO_5039092085" evidence="1">
    <location>
        <begin position="29"/>
        <end position="171"/>
    </location>
</feature>
<gene>
    <name evidence="2" type="ORF">AALO17_14300</name>
</gene>